<comment type="caution">
    <text evidence="1">The sequence shown here is derived from an EMBL/GenBank/DDBJ whole genome shotgun (WGS) entry which is preliminary data.</text>
</comment>
<name>A0A430S8V6_THESC</name>
<dbReference type="AlphaFoldDB" id="A0A430S8V6"/>
<dbReference type="Proteomes" id="UP000288051">
    <property type="component" value="Unassembled WGS sequence"/>
</dbReference>
<dbReference type="Pfam" id="PF12441">
    <property type="entry name" value="CopG_antitoxin"/>
    <property type="match status" value="1"/>
</dbReference>
<dbReference type="EMBL" id="PELZ01000460">
    <property type="protein sequence ID" value="RTH32111.1"/>
    <property type="molecule type" value="Genomic_DNA"/>
</dbReference>
<accession>A0A430S8V6</accession>
<protein>
    <submittedName>
        <fullName evidence="1">Uncharacterized protein</fullName>
    </submittedName>
</protein>
<organism evidence="1 2">
    <name type="scientific">Thermus scotoductus</name>
    <dbReference type="NCBI Taxonomy" id="37636"/>
    <lineage>
        <taxon>Bacteria</taxon>
        <taxon>Thermotogati</taxon>
        <taxon>Deinococcota</taxon>
        <taxon>Deinococci</taxon>
        <taxon>Thermales</taxon>
        <taxon>Thermaceae</taxon>
        <taxon>Thermus</taxon>
    </lineage>
</organism>
<dbReference type="RefSeq" id="WP_038059319.1">
    <property type="nucleotide sequence ID" value="NZ_PELZ01000460.1"/>
</dbReference>
<reference evidence="1 2" key="1">
    <citation type="journal article" date="2019" name="Extremophiles">
        <title>Biogeography of thermophiles and predominance of Thermus scotoductus in domestic water heaters.</title>
        <authorList>
            <person name="Wilpiszeski R.L."/>
            <person name="Zhang Z."/>
            <person name="House C.H."/>
        </authorList>
    </citation>
    <scope>NUCLEOTIDE SEQUENCE [LARGE SCALE GENOMIC DNA]</scope>
    <source>
        <strain evidence="1 2">24_S24</strain>
    </source>
</reference>
<dbReference type="InterPro" id="IPR022148">
    <property type="entry name" value="CopG_antitoxin"/>
</dbReference>
<evidence type="ECO:0000313" key="1">
    <source>
        <dbReference type="EMBL" id="RTH32111.1"/>
    </source>
</evidence>
<evidence type="ECO:0000313" key="2">
    <source>
        <dbReference type="Proteomes" id="UP000288051"/>
    </source>
</evidence>
<dbReference type="GO" id="GO:0006355">
    <property type="term" value="P:regulation of DNA-templated transcription"/>
    <property type="evidence" value="ECO:0007669"/>
    <property type="project" value="InterPro"/>
</dbReference>
<proteinExistence type="predicted"/>
<dbReference type="SUPFAM" id="SSF47598">
    <property type="entry name" value="Ribbon-helix-helix"/>
    <property type="match status" value="1"/>
</dbReference>
<sequence>MKRMRKVHSLEEIPEFAGEEEEARFWEEHALGEELLAKMAPPPEGLLPPARPRTRPVSIRLDEDLLRRLKAIARRKGKGYQTLLKEFVLERLYEEEKREGVI</sequence>
<gene>
    <name evidence="1" type="ORF">CSW37_12665</name>
</gene>
<dbReference type="InterPro" id="IPR010985">
    <property type="entry name" value="Ribbon_hlx_hlx"/>
</dbReference>